<accession>A0A9D4R329</accession>
<sequence length="88" mass="9624">MAILILNLADLVPSLDRHIYSHLKMVTSSSFSQIVAMSALVWVVLFTMIFDFSVLIGLLEVAAGSTHDAMSSANLELEICLPQMELEA</sequence>
<proteinExistence type="predicted"/>
<keyword evidence="1" id="KW-0472">Membrane</keyword>
<name>A0A9D4R329_DREPO</name>
<reference evidence="2" key="1">
    <citation type="journal article" date="2019" name="bioRxiv">
        <title>The Genome of the Zebra Mussel, Dreissena polymorpha: A Resource for Invasive Species Research.</title>
        <authorList>
            <person name="McCartney M.A."/>
            <person name="Auch B."/>
            <person name="Kono T."/>
            <person name="Mallez S."/>
            <person name="Zhang Y."/>
            <person name="Obille A."/>
            <person name="Becker A."/>
            <person name="Abrahante J.E."/>
            <person name="Garbe J."/>
            <person name="Badalamenti J.P."/>
            <person name="Herman A."/>
            <person name="Mangelson H."/>
            <person name="Liachko I."/>
            <person name="Sullivan S."/>
            <person name="Sone E.D."/>
            <person name="Koren S."/>
            <person name="Silverstein K.A.T."/>
            <person name="Beckman K.B."/>
            <person name="Gohl D.M."/>
        </authorList>
    </citation>
    <scope>NUCLEOTIDE SEQUENCE</scope>
    <source>
        <strain evidence="2">Duluth1</strain>
        <tissue evidence="2">Whole animal</tissue>
    </source>
</reference>
<gene>
    <name evidence="2" type="ORF">DPMN_093972</name>
</gene>
<evidence type="ECO:0000313" key="2">
    <source>
        <dbReference type="EMBL" id="KAH3851490.1"/>
    </source>
</evidence>
<feature type="transmembrane region" description="Helical" evidence="1">
    <location>
        <begin position="34"/>
        <end position="59"/>
    </location>
</feature>
<organism evidence="2 3">
    <name type="scientific">Dreissena polymorpha</name>
    <name type="common">Zebra mussel</name>
    <name type="synonym">Mytilus polymorpha</name>
    <dbReference type="NCBI Taxonomy" id="45954"/>
    <lineage>
        <taxon>Eukaryota</taxon>
        <taxon>Metazoa</taxon>
        <taxon>Spiralia</taxon>
        <taxon>Lophotrochozoa</taxon>
        <taxon>Mollusca</taxon>
        <taxon>Bivalvia</taxon>
        <taxon>Autobranchia</taxon>
        <taxon>Heteroconchia</taxon>
        <taxon>Euheterodonta</taxon>
        <taxon>Imparidentia</taxon>
        <taxon>Neoheterodontei</taxon>
        <taxon>Myida</taxon>
        <taxon>Dreissenoidea</taxon>
        <taxon>Dreissenidae</taxon>
        <taxon>Dreissena</taxon>
    </lineage>
</organism>
<evidence type="ECO:0000313" key="3">
    <source>
        <dbReference type="Proteomes" id="UP000828390"/>
    </source>
</evidence>
<keyword evidence="1" id="KW-0812">Transmembrane</keyword>
<keyword evidence="3" id="KW-1185">Reference proteome</keyword>
<dbReference type="EMBL" id="JAIWYP010000003">
    <property type="protein sequence ID" value="KAH3851490.1"/>
    <property type="molecule type" value="Genomic_DNA"/>
</dbReference>
<reference evidence="2" key="2">
    <citation type="submission" date="2020-11" db="EMBL/GenBank/DDBJ databases">
        <authorList>
            <person name="McCartney M.A."/>
            <person name="Auch B."/>
            <person name="Kono T."/>
            <person name="Mallez S."/>
            <person name="Becker A."/>
            <person name="Gohl D.M."/>
            <person name="Silverstein K.A.T."/>
            <person name="Koren S."/>
            <person name="Bechman K.B."/>
            <person name="Herman A."/>
            <person name="Abrahante J.E."/>
            <person name="Garbe J."/>
        </authorList>
    </citation>
    <scope>NUCLEOTIDE SEQUENCE</scope>
    <source>
        <strain evidence="2">Duluth1</strain>
        <tissue evidence="2">Whole animal</tissue>
    </source>
</reference>
<dbReference type="Proteomes" id="UP000828390">
    <property type="component" value="Unassembled WGS sequence"/>
</dbReference>
<dbReference type="AlphaFoldDB" id="A0A9D4R329"/>
<keyword evidence="1" id="KW-1133">Transmembrane helix</keyword>
<protein>
    <submittedName>
        <fullName evidence="2">Uncharacterized protein</fullName>
    </submittedName>
</protein>
<comment type="caution">
    <text evidence="2">The sequence shown here is derived from an EMBL/GenBank/DDBJ whole genome shotgun (WGS) entry which is preliminary data.</text>
</comment>
<evidence type="ECO:0000256" key="1">
    <source>
        <dbReference type="SAM" id="Phobius"/>
    </source>
</evidence>